<evidence type="ECO:0000256" key="6">
    <source>
        <dbReference type="ARBA" id="ARBA00023125"/>
    </source>
</evidence>
<organism evidence="13">
    <name type="scientific">Oryza meridionalis</name>
    <dbReference type="NCBI Taxonomy" id="40149"/>
    <lineage>
        <taxon>Eukaryota</taxon>
        <taxon>Viridiplantae</taxon>
        <taxon>Streptophyta</taxon>
        <taxon>Embryophyta</taxon>
        <taxon>Tracheophyta</taxon>
        <taxon>Spermatophyta</taxon>
        <taxon>Magnoliopsida</taxon>
        <taxon>Liliopsida</taxon>
        <taxon>Poales</taxon>
        <taxon>Poaceae</taxon>
        <taxon>BOP clade</taxon>
        <taxon>Oryzoideae</taxon>
        <taxon>Oryzeae</taxon>
        <taxon>Oryzinae</taxon>
        <taxon>Oryza</taxon>
    </lineage>
</organism>
<dbReference type="STRING" id="40149.A0A0E0CQI3"/>
<dbReference type="Pfam" id="PF00270">
    <property type="entry name" value="DEAD"/>
    <property type="match status" value="1"/>
</dbReference>
<keyword evidence="8" id="KW-0234">DNA repair</keyword>
<feature type="domain" description="Helicase ATP-binding" evidence="11">
    <location>
        <begin position="527"/>
        <end position="716"/>
    </location>
</feature>
<evidence type="ECO:0000256" key="8">
    <source>
        <dbReference type="ARBA" id="ARBA00023204"/>
    </source>
</evidence>
<dbReference type="FunFam" id="3.90.640.10:FF:000004">
    <property type="entry name" value="Heat shock 70 kDa protein 4"/>
    <property type="match status" value="1"/>
</dbReference>
<evidence type="ECO:0000313" key="14">
    <source>
        <dbReference type="Proteomes" id="UP000008021"/>
    </source>
</evidence>
<dbReference type="Pfam" id="PF00012">
    <property type="entry name" value="HSP70"/>
    <property type="match status" value="1"/>
</dbReference>
<dbReference type="InterPro" id="IPR012340">
    <property type="entry name" value="NA-bd_OB-fold"/>
</dbReference>
<dbReference type="GO" id="GO:0016787">
    <property type="term" value="F:hydrolase activity"/>
    <property type="evidence" value="ECO:0007669"/>
    <property type="project" value="UniProtKB-KW"/>
</dbReference>
<dbReference type="PROSITE" id="PS51192">
    <property type="entry name" value="HELICASE_ATP_BIND_1"/>
    <property type="match status" value="1"/>
</dbReference>
<dbReference type="InterPro" id="IPR043129">
    <property type="entry name" value="ATPase_NBD"/>
</dbReference>
<reference evidence="13" key="2">
    <citation type="submission" date="2018-05" db="EMBL/GenBank/DDBJ databases">
        <title>OmerRS3 (Oryza meridionalis Reference Sequence Version 3).</title>
        <authorList>
            <person name="Zhang J."/>
            <person name="Kudrna D."/>
            <person name="Lee S."/>
            <person name="Talag J."/>
            <person name="Welchert J."/>
            <person name="Wing R.A."/>
        </authorList>
    </citation>
    <scope>NUCLEOTIDE SEQUENCE [LARGE SCALE GENOMIC DNA]</scope>
    <source>
        <strain evidence="13">cv. OR44</strain>
    </source>
</reference>
<dbReference type="FunFam" id="3.30.30.30:FF:000010">
    <property type="entry name" value="Heat shock 70 kDa protein 17"/>
    <property type="match status" value="1"/>
</dbReference>
<dbReference type="Gene3D" id="3.40.50.300">
    <property type="entry name" value="P-loop containing nucleotide triphosphate hydrolases"/>
    <property type="match status" value="2"/>
</dbReference>
<dbReference type="Gene3D" id="2.60.34.10">
    <property type="entry name" value="Substrate Binding Domain Of DNAk, Chain A, domain 1"/>
    <property type="match status" value="1"/>
</dbReference>
<dbReference type="InterPro" id="IPR013126">
    <property type="entry name" value="Hsp_70_fam"/>
</dbReference>
<dbReference type="InterPro" id="IPR029047">
    <property type="entry name" value="HSP70_peptide-bd_sf"/>
</dbReference>
<evidence type="ECO:0000256" key="9">
    <source>
        <dbReference type="ARBA" id="ARBA00061090"/>
    </source>
</evidence>
<dbReference type="Gramene" id="OMERI02G28700.1">
    <property type="protein sequence ID" value="OMERI02G28700.1"/>
    <property type="gene ID" value="OMERI02G28700"/>
</dbReference>
<dbReference type="SMART" id="SM00487">
    <property type="entry name" value="DEXDc"/>
    <property type="match status" value="1"/>
</dbReference>
<evidence type="ECO:0000259" key="11">
    <source>
        <dbReference type="PROSITE" id="PS51192"/>
    </source>
</evidence>
<dbReference type="InterPro" id="IPR029048">
    <property type="entry name" value="HSP70_C_sf"/>
</dbReference>
<dbReference type="InterPro" id="IPR018181">
    <property type="entry name" value="Heat_shock_70_CS"/>
</dbReference>
<dbReference type="GO" id="GO:0140662">
    <property type="term" value="F:ATP-dependent protein folding chaperone"/>
    <property type="evidence" value="ECO:0007669"/>
    <property type="project" value="InterPro"/>
</dbReference>
<keyword evidence="14" id="KW-1185">Reference proteome</keyword>
<feature type="compositionally biased region" description="Polar residues" evidence="10">
    <location>
        <begin position="1559"/>
        <end position="1577"/>
    </location>
</feature>
<dbReference type="SUPFAM" id="SSF50249">
    <property type="entry name" value="Nucleic acid-binding proteins"/>
    <property type="match status" value="1"/>
</dbReference>
<feature type="domain" description="Helicase C-terminal" evidence="12">
    <location>
        <begin position="741"/>
        <end position="896"/>
    </location>
</feature>
<dbReference type="PROSITE" id="PS01036">
    <property type="entry name" value="HSP70_3"/>
    <property type="match status" value="1"/>
</dbReference>
<reference evidence="13" key="1">
    <citation type="submission" date="2015-04" db="UniProtKB">
        <authorList>
            <consortium name="EnsemblPlants"/>
        </authorList>
    </citation>
    <scope>IDENTIFICATION</scope>
</reference>
<feature type="region of interest" description="Disordered" evidence="10">
    <location>
        <begin position="1823"/>
        <end position="1906"/>
    </location>
</feature>
<dbReference type="Gene3D" id="3.30.30.30">
    <property type="match status" value="1"/>
</dbReference>
<feature type="region of interest" description="Disordered" evidence="10">
    <location>
        <begin position="1559"/>
        <end position="1599"/>
    </location>
</feature>
<dbReference type="SUPFAM" id="SSF53067">
    <property type="entry name" value="Actin-like ATPase domain"/>
    <property type="match status" value="2"/>
</dbReference>
<dbReference type="Gene3D" id="1.20.1270.10">
    <property type="match status" value="1"/>
</dbReference>
<dbReference type="SUPFAM" id="SSF52540">
    <property type="entry name" value="P-loop containing nucleoside triphosphate hydrolases"/>
    <property type="match status" value="2"/>
</dbReference>
<keyword evidence="3" id="KW-0378">Hydrolase</keyword>
<keyword evidence="6" id="KW-0238">DNA-binding</keyword>
<evidence type="ECO:0000256" key="10">
    <source>
        <dbReference type="SAM" id="MobiDB-lite"/>
    </source>
</evidence>
<comment type="similarity">
    <text evidence="9">Belongs to the heat shock protein 70 (TC 1.A.33) family. HSP110/SSE subfamily.</text>
</comment>
<dbReference type="Gene3D" id="3.90.640.10">
    <property type="entry name" value="Actin, Chain A, domain 4"/>
    <property type="match status" value="1"/>
</dbReference>
<dbReference type="InterPro" id="IPR045562">
    <property type="entry name" value="RecG_dom3_C"/>
</dbReference>
<sequence>MIASSSAQSWIKGHTNQLARVLSSNALGSKLFRWCSRENHTSVRKLLEVDGTSERSKLLNKVSVLMGYSNTQELIEQERARRGSPTELISVCKEIEFPEMCAKFPCIKIGDSSPIELYAAAASMSQKETVLSENLTNFMRESGGNFGAAYEFSDKCHPLDPTLTNVDHLSISEESSLTAQSVSLEPAVDSDACPELLADATVSDSSILDRSIRCLPETTSRQYRQLEDGGFHTVRKLLQHFPRTYADLQNPQGSIEEGQYIMLFGTVVSSRGARLKHTLGYLEVVVSCSIIESELSSSVKSCNSQAEQKKTIHLHLKKFFSGTRFSSPSFLKCISSKYKEGDLAYVSGKIKKALTKDHYDLREYTIDMLEEEEQQYTLLDRKPYPIYPSKAGLKPSLLSLSISRALKMLTPDIDPMPREVLVEFNLPNLFDAYMGIHKPKNRDEADFARRRLIFDDFFYLQLGRLFQMLEAVGTRVEKEELLLKCKNHELNAVGADEWSPLARKLLKVLPYLLTPSQLNAVKEIIWDLRRPVPMNRLLQGDVGCGKTVVAFLACMEVISSGFQAAFMVPTEVLALQHYEHLTSLLEKFDGDECKPNIALLTGSTSMRESRIIRNASILSRLSSSHMHRFISLCVIVILWQGLKTGEIAMVIGTHSLIGDKTEFSALRISVIDEQQRFGVVQRGRFNSKLYTPSMKSSDDDTISDENSDSEIFMAPHITDLPPGRQPIETLALEGNDAGFETVFQMMSDELVDGGKVYLVYPIIEESEQLPQLHAAKAEFDSIKQKFEGYPCGLLHGRMRSDEKDGALSSFRSGETRILLSTQVIEIGVDVPDASMMVVMNAERFGMSQLHQLRGRVGRGERKSRCVFLCSTPSALPRLKVLEKSSDGFYLANADLLLRGPGDLLGKKQSGHLPEFPIARLEIDGSILQEAHLAALNVLGTSNDLAQFPGLKVELSMRQPLQCSESVTLNSVVVLIGQSFFILACAVQPPLAMAPSRTSGLLLLLAAVVAAAAVVLVPPAEAAVASIDLGSEWLKVAAVHLAPGRVPIAVAINEMSKRKSPALAALADGNRLAGEEASGITARHPSKVFARARDLLAKPFPYVRSVAESLFLPYDLVPDARGAAAVRADDGQVYTVEEIVAMVLHYAAGLADAHVGAPVRDAVVAVPPYFGQAERRALTQAAQLAGVNVLALINEHAGAALQYGIDKDFSNESRHVIFYDMGAGSTYAALVYYSAYKAKEFGKTVSVNQFQVKDVRWDSKLGGLDMEMRLVNYFADQFNKQLGNGVDIRQSPKAMAKLKKQVKRTKEILSANTAAPISVESLYNDLDFRSTITREKFEELCEDLWEQALTPVKEVLAHSGMKIDDIYAVELIGGATRVPKLQAKLQEFLGRSDLDKHLDADEAIVLGASLHAANLSDGIKLNRKLGMIDGSTYGFVFEINGPDYVKDESTDQLLVPRMKKLGIKMFRSIRHTKDFDVSISYEKASELPPGVTSHKFMEYSVSGLTDASEKYSSRNLSAPIKANLHFSLSRSGIISLDRAEAVIEITEWVEVPKKNITLESNSTSQNLSSEGGAANGTSDSKENVSSDGDANKSRAPIDESNAQDIVTEKVLKKRTFRVPLKVVEKMAGAGSILSKELYSEAKTRLEALDKKDAERRRTAELKNNLESYIYSMKEKLEENTEILTVSTEQERESFAEKLNEVQDWLYMDGEDAQANEFKERLDQLKAIGDPILFRLSELKARPAACENARLYLAELQKIVKNWDSNKPWLPKKRVDEVVSEAEKVKTWLEEKEAIQKSTPVYSPPAFTSEEVYEKVLDLQDKVSSVNRIPKPKPKIEKKPPKEEESANKEKTETSESESKEAESTETSSESAAPEESQSEPQKTDDVEPEAHDELSCSDSGLGSANIHRTRSCIIVASSYSRSIHLKEKHLK</sequence>
<keyword evidence="4" id="KW-0347">Helicase</keyword>
<feature type="compositionally biased region" description="Basic and acidic residues" evidence="10">
    <location>
        <begin position="1832"/>
        <end position="1861"/>
    </location>
</feature>
<accession>A0A0E0CQI3</accession>
<name>A0A0E0CQI3_9ORYZ</name>
<evidence type="ECO:0000256" key="2">
    <source>
        <dbReference type="ARBA" id="ARBA00022763"/>
    </source>
</evidence>
<dbReference type="PRINTS" id="PR00301">
    <property type="entry name" value="HEATSHOCK70"/>
</dbReference>
<proteinExistence type="inferred from homology"/>
<dbReference type="Pfam" id="PF00271">
    <property type="entry name" value="Helicase_C"/>
    <property type="match status" value="1"/>
</dbReference>
<dbReference type="Proteomes" id="UP000008021">
    <property type="component" value="Chromosome 2"/>
</dbReference>
<protein>
    <recommendedName>
        <fullName evidence="15">DNA helicase</fullName>
    </recommendedName>
</protein>
<evidence type="ECO:0000256" key="5">
    <source>
        <dbReference type="ARBA" id="ARBA00022840"/>
    </source>
</evidence>
<dbReference type="InterPro" id="IPR001650">
    <property type="entry name" value="Helicase_C-like"/>
</dbReference>
<dbReference type="PANTHER" id="PTHR47964">
    <property type="entry name" value="ATP-DEPENDENT DNA HELICASE HOMOLOG RECG, CHLOROPLASTIC"/>
    <property type="match status" value="1"/>
</dbReference>
<dbReference type="EnsemblPlants" id="OMERI02G28700.1">
    <property type="protein sequence ID" value="OMERI02G28700.1"/>
    <property type="gene ID" value="OMERI02G28700"/>
</dbReference>
<feature type="compositionally biased region" description="Basic and acidic residues" evidence="10">
    <location>
        <begin position="1578"/>
        <end position="1596"/>
    </location>
</feature>
<evidence type="ECO:0000256" key="4">
    <source>
        <dbReference type="ARBA" id="ARBA00022806"/>
    </source>
</evidence>
<dbReference type="PANTHER" id="PTHR47964:SF1">
    <property type="entry name" value="ATP-DEPENDENT DNA HELICASE HOMOLOG RECG, CHLOROPLASTIC"/>
    <property type="match status" value="1"/>
</dbReference>
<evidence type="ECO:0000259" key="12">
    <source>
        <dbReference type="PROSITE" id="PS51194"/>
    </source>
</evidence>
<dbReference type="GO" id="GO:0003677">
    <property type="term" value="F:DNA binding"/>
    <property type="evidence" value="ECO:0007669"/>
    <property type="project" value="UniProtKB-KW"/>
</dbReference>
<dbReference type="InterPro" id="IPR047112">
    <property type="entry name" value="RecG/Mfd"/>
</dbReference>
<dbReference type="SUPFAM" id="SSF100934">
    <property type="entry name" value="Heat shock protein 70kD (HSP70), C-terminal subdomain"/>
    <property type="match status" value="1"/>
</dbReference>
<evidence type="ECO:0000256" key="1">
    <source>
        <dbReference type="ARBA" id="ARBA00022741"/>
    </source>
</evidence>
<dbReference type="GO" id="GO:0006281">
    <property type="term" value="P:DNA repair"/>
    <property type="evidence" value="ECO:0007669"/>
    <property type="project" value="UniProtKB-KW"/>
</dbReference>
<evidence type="ECO:0000256" key="7">
    <source>
        <dbReference type="ARBA" id="ARBA00023186"/>
    </source>
</evidence>
<dbReference type="Pfam" id="PF19833">
    <property type="entry name" value="RecG_dom3_C"/>
    <property type="match status" value="1"/>
</dbReference>
<evidence type="ECO:0008006" key="15">
    <source>
        <dbReference type="Google" id="ProtNLM"/>
    </source>
</evidence>
<keyword evidence="5" id="KW-0067">ATP-binding</keyword>
<keyword evidence="1" id="KW-0547">Nucleotide-binding</keyword>
<dbReference type="FunFam" id="1.20.1270.10:FF:000002">
    <property type="entry name" value="Heat shock 70 kDa protein 4"/>
    <property type="match status" value="1"/>
</dbReference>
<dbReference type="HOGENOM" id="CLU_243131_0_0_1"/>
<dbReference type="Gene3D" id="3.30.420.40">
    <property type="match status" value="2"/>
</dbReference>
<dbReference type="GO" id="GO:0005524">
    <property type="term" value="F:ATP binding"/>
    <property type="evidence" value="ECO:0007669"/>
    <property type="project" value="UniProtKB-KW"/>
</dbReference>
<dbReference type="CDD" id="cd10230">
    <property type="entry name" value="ASKHA_NBD_HSP70_HYOU1"/>
    <property type="match status" value="1"/>
</dbReference>
<dbReference type="InterPro" id="IPR014001">
    <property type="entry name" value="Helicase_ATP-bd"/>
</dbReference>
<dbReference type="InterPro" id="IPR027417">
    <property type="entry name" value="P-loop_NTPase"/>
</dbReference>
<feature type="compositionally biased region" description="Basic and acidic residues" evidence="10">
    <location>
        <begin position="1880"/>
        <end position="1893"/>
    </location>
</feature>
<dbReference type="GO" id="GO:0003678">
    <property type="term" value="F:DNA helicase activity"/>
    <property type="evidence" value="ECO:0007669"/>
    <property type="project" value="TreeGrafter"/>
</dbReference>
<dbReference type="SMART" id="SM00490">
    <property type="entry name" value="HELICc"/>
    <property type="match status" value="1"/>
</dbReference>
<dbReference type="InterPro" id="IPR011545">
    <property type="entry name" value="DEAD/DEAH_box_helicase_dom"/>
</dbReference>
<evidence type="ECO:0000313" key="13">
    <source>
        <dbReference type="EnsemblPlants" id="OMERI02G28700.1"/>
    </source>
</evidence>
<keyword evidence="7" id="KW-0143">Chaperone</keyword>
<evidence type="ECO:0000256" key="3">
    <source>
        <dbReference type="ARBA" id="ARBA00022801"/>
    </source>
</evidence>
<feature type="compositionally biased region" description="Low complexity" evidence="10">
    <location>
        <begin position="1863"/>
        <end position="1878"/>
    </location>
</feature>
<keyword evidence="2" id="KW-0227">DNA damage</keyword>
<dbReference type="PROSITE" id="PS51194">
    <property type="entry name" value="HELICASE_CTER"/>
    <property type="match status" value="1"/>
</dbReference>
<dbReference type="FunFam" id="2.60.34.10:FF:000017">
    <property type="entry name" value="Heat shock 70 kDa protein 17"/>
    <property type="match status" value="1"/>
</dbReference>